<dbReference type="RefSeq" id="XP_015652879.1">
    <property type="nucleotide sequence ID" value="XM_015808426.1"/>
</dbReference>
<evidence type="ECO:0000313" key="2">
    <source>
        <dbReference type="Proteomes" id="UP000037923"/>
    </source>
</evidence>
<dbReference type="EMBL" id="LGTL01000029">
    <property type="protein sequence ID" value="KPA74438.1"/>
    <property type="molecule type" value="Genomic_DNA"/>
</dbReference>
<reference evidence="1 2" key="1">
    <citation type="submission" date="2015-07" db="EMBL/GenBank/DDBJ databases">
        <title>High-quality genome of monoxenous trypanosomatid Leptomonas pyrrhocoris.</title>
        <authorList>
            <person name="Flegontov P."/>
            <person name="Butenko A."/>
            <person name="Firsov S."/>
            <person name="Vlcek C."/>
            <person name="Logacheva M.D."/>
            <person name="Field M."/>
            <person name="Filatov D."/>
            <person name="Flegontova O."/>
            <person name="Gerasimov E."/>
            <person name="Jackson A.P."/>
            <person name="Kelly S."/>
            <person name="Opperdoes F."/>
            <person name="O'Reilly A."/>
            <person name="Votypka J."/>
            <person name="Yurchenko V."/>
            <person name="Lukes J."/>
        </authorList>
    </citation>
    <scope>NUCLEOTIDE SEQUENCE [LARGE SCALE GENOMIC DNA]</scope>
    <source>
        <strain evidence="1">H10</strain>
    </source>
</reference>
<comment type="caution">
    <text evidence="1">The sequence shown here is derived from an EMBL/GenBank/DDBJ whole genome shotgun (WGS) entry which is preliminary data.</text>
</comment>
<dbReference type="VEuPathDB" id="TriTrypDB:LpyrH10_29_0430"/>
<dbReference type="AlphaFoldDB" id="A0A0M9FRC6"/>
<name>A0A0M9FRC6_LEPPY</name>
<protein>
    <submittedName>
        <fullName evidence="1">Uncharacterized protein</fullName>
    </submittedName>
</protein>
<dbReference type="RefSeq" id="XP_015652876.1">
    <property type="nucleotide sequence ID" value="XM_015808423.1"/>
</dbReference>
<organism evidence="1 2">
    <name type="scientific">Leptomonas pyrrhocoris</name>
    <name type="common">Firebug parasite</name>
    <dbReference type="NCBI Taxonomy" id="157538"/>
    <lineage>
        <taxon>Eukaryota</taxon>
        <taxon>Discoba</taxon>
        <taxon>Euglenozoa</taxon>
        <taxon>Kinetoplastea</taxon>
        <taxon>Metakinetoplastina</taxon>
        <taxon>Trypanosomatida</taxon>
        <taxon>Trypanosomatidae</taxon>
        <taxon>Leishmaniinae</taxon>
        <taxon>Leptomonas</taxon>
    </lineage>
</organism>
<proteinExistence type="predicted"/>
<keyword evidence="2" id="KW-1185">Reference proteome</keyword>
<dbReference type="EMBL" id="LGTL01000029">
    <property type="protein sequence ID" value="KPA74437.1"/>
    <property type="molecule type" value="Genomic_DNA"/>
</dbReference>
<dbReference type="EMBL" id="LGTL01000029">
    <property type="protein sequence ID" value="KPA74439.1"/>
    <property type="molecule type" value="Genomic_DNA"/>
</dbReference>
<dbReference type="EMBL" id="LGTL01000029">
    <property type="protein sequence ID" value="KPA74440.1"/>
    <property type="molecule type" value="Genomic_DNA"/>
</dbReference>
<dbReference type="OrthoDB" id="262737at2759"/>
<accession>A0A0M9FRC6</accession>
<dbReference type="GeneID" id="26909411"/>
<dbReference type="RefSeq" id="XP_015652877.1">
    <property type="nucleotide sequence ID" value="XM_015808424.1"/>
</dbReference>
<evidence type="ECO:0000313" key="1">
    <source>
        <dbReference type="EMBL" id="KPA74437.1"/>
    </source>
</evidence>
<dbReference type="RefSeq" id="XP_015652878.1">
    <property type="nucleotide sequence ID" value="XM_015808425.1"/>
</dbReference>
<gene>
    <name evidence="1" type="ORF">ABB37_09128</name>
</gene>
<sequence length="229" mass="24589">MVQMECVKQSTHRIGSWSPRVLTMDRQSGTLTISRHQHPTDVFYHTLLPSAVQTWPHFSLEMLNDDYYSNEAKLTLCIFGTTAAVPDVAAEEVAVVGIPLPSSHAGMAALSGTSFPPPSLPPAAAYTPLTAVAVNNTSAAVATRVTNRSRREKPGKFDAWVLRFTSKAPYNVAVQALAQLPGVKFSKKENLPGVGTCTKEVPFSAGALGALSVTTVPSHRSRRRGSAFQ</sequence>
<dbReference type="Proteomes" id="UP000037923">
    <property type="component" value="Unassembled WGS sequence"/>
</dbReference>